<keyword evidence="3" id="KW-0378">Hydrolase</keyword>
<evidence type="ECO:0000259" key="2">
    <source>
        <dbReference type="Pfam" id="PF03372"/>
    </source>
</evidence>
<name>A0ABU2BS81_9ACTN</name>
<feature type="transmembrane region" description="Helical" evidence="1">
    <location>
        <begin position="12"/>
        <end position="30"/>
    </location>
</feature>
<keyword evidence="1" id="KW-0472">Membrane</keyword>
<proteinExistence type="predicted"/>
<keyword evidence="1" id="KW-0812">Transmembrane</keyword>
<gene>
    <name evidence="3" type="ORF">J2S63_000684</name>
</gene>
<keyword evidence="1" id="KW-1133">Transmembrane helix</keyword>
<sequence>MTGQRRQRVLRVVVVLVLLGGGVLTLARLWQPAAGPLQETMIRLAALVPLAVLPYAVAALGAALLVRRWRPAAALLVLAVAGLALHLWWLTPAFTDDGPAAADGPRLRVLTVNALAYTGASGADLVRLARGADADVVVVEELTGEAYEQALRAGLVAAYAHRSWSPDAGDTATMIWSHLPMSRLRTLPRASGVLSATLRWEGRDVDLLGVHTGPPVWPHTWREDHADLLRAVRRERPDLLAGDFNATTDHLPLRRLLGEGLRDAVDLTGSGWAPTWPSHGRQHLLGVPLPRFAAIDHVLVGRGWTVTSLRRVEVPRSDHTAVLAVVAPVA</sequence>
<dbReference type="RefSeq" id="WP_310298635.1">
    <property type="nucleotide sequence ID" value="NZ_BAAAPS010000002.1"/>
</dbReference>
<dbReference type="Proteomes" id="UP001183648">
    <property type="component" value="Unassembled WGS sequence"/>
</dbReference>
<reference evidence="3 4" key="1">
    <citation type="submission" date="2023-07" db="EMBL/GenBank/DDBJ databases">
        <title>Sequencing the genomes of 1000 actinobacteria strains.</title>
        <authorList>
            <person name="Klenk H.-P."/>
        </authorList>
    </citation>
    <scope>NUCLEOTIDE SEQUENCE [LARGE SCALE GENOMIC DNA]</scope>
    <source>
        <strain evidence="3 4">DSM 19426</strain>
    </source>
</reference>
<organism evidence="3 4">
    <name type="scientific">Nocardioides marmoribigeumensis</name>
    <dbReference type="NCBI Taxonomy" id="433649"/>
    <lineage>
        <taxon>Bacteria</taxon>
        <taxon>Bacillati</taxon>
        <taxon>Actinomycetota</taxon>
        <taxon>Actinomycetes</taxon>
        <taxon>Propionibacteriales</taxon>
        <taxon>Nocardioidaceae</taxon>
        <taxon>Nocardioides</taxon>
    </lineage>
</organism>
<dbReference type="Gene3D" id="3.60.10.10">
    <property type="entry name" value="Endonuclease/exonuclease/phosphatase"/>
    <property type="match status" value="1"/>
</dbReference>
<feature type="transmembrane region" description="Helical" evidence="1">
    <location>
        <begin position="72"/>
        <end position="90"/>
    </location>
</feature>
<evidence type="ECO:0000313" key="4">
    <source>
        <dbReference type="Proteomes" id="UP001183648"/>
    </source>
</evidence>
<evidence type="ECO:0000313" key="3">
    <source>
        <dbReference type="EMBL" id="MDR7361131.1"/>
    </source>
</evidence>
<feature type="domain" description="Endonuclease/exonuclease/phosphatase" evidence="2">
    <location>
        <begin position="119"/>
        <end position="319"/>
    </location>
</feature>
<keyword evidence="3" id="KW-0540">Nuclease</keyword>
<evidence type="ECO:0000256" key="1">
    <source>
        <dbReference type="SAM" id="Phobius"/>
    </source>
</evidence>
<dbReference type="GO" id="GO:0004519">
    <property type="term" value="F:endonuclease activity"/>
    <property type="evidence" value="ECO:0007669"/>
    <property type="project" value="UniProtKB-KW"/>
</dbReference>
<accession>A0ABU2BS81</accession>
<protein>
    <submittedName>
        <fullName evidence="3">Endonuclease/exonuclease/phosphatase (EEP) superfamily protein YafD</fullName>
    </submittedName>
</protein>
<keyword evidence="4" id="KW-1185">Reference proteome</keyword>
<keyword evidence="3" id="KW-0255">Endonuclease</keyword>
<dbReference type="InterPro" id="IPR005135">
    <property type="entry name" value="Endo/exonuclease/phosphatase"/>
</dbReference>
<comment type="caution">
    <text evidence="3">The sequence shown here is derived from an EMBL/GenBank/DDBJ whole genome shotgun (WGS) entry which is preliminary data.</text>
</comment>
<feature type="transmembrane region" description="Helical" evidence="1">
    <location>
        <begin position="42"/>
        <end position="65"/>
    </location>
</feature>
<dbReference type="Pfam" id="PF03372">
    <property type="entry name" value="Exo_endo_phos"/>
    <property type="match status" value="1"/>
</dbReference>
<dbReference type="EMBL" id="JAVDYG010000001">
    <property type="protein sequence ID" value="MDR7361131.1"/>
    <property type="molecule type" value="Genomic_DNA"/>
</dbReference>
<dbReference type="InterPro" id="IPR036691">
    <property type="entry name" value="Endo/exonu/phosph_ase_sf"/>
</dbReference>
<dbReference type="SUPFAM" id="SSF56219">
    <property type="entry name" value="DNase I-like"/>
    <property type="match status" value="1"/>
</dbReference>